<sequence length="230" mass="23300">NYEDQVCHPITQPRDTIPPCLELVTIETVCTPNGTSPLALKAHQQCMCTGSFFTEWPFCLKCLYIHGLRSERDVAYYQSILSTASQAFCDVPTPTAQFATIFDSMQYVVPTPTTGDTISSDMAPGETAVSLYFTATTVQGPGMITGDATGATAPPVLFTAPGSSASLALPSGGGGGGSNSVSMTKPTASVATGTGSGSAASSSHKSSTSSNAAAVPTGKTGGIGLAVVLG</sequence>
<dbReference type="Proteomes" id="UP001239445">
    <property type="component" value="Unassembled WGS sequence"/>
</dbReference>
<name>A0AAJ0B3N1_9PEZI</name>
<accession>A0AAJ0B3N1</accession>
<organism evidence="2 3">
    <name type="scientific">Echria macrotheca</name>
    <dbReference type="NCBI Taxonomy" id="438768"/>
    <lineage>
        <taxon>Eukaryota</taxon>
        <taxon>Fungi</taxon>
        <taxon>Dikarya</taxon>
        <taxon>Ascomycota</taxon>
        <taxon>Pezizomycotina</taxon>
        <taxon>Sordariomycetes</taxon>
        <taxon>Sordariomycetidae</taxon>
        <taxon>Sordariales</taxon>
        <taxon>Schizotheciaceae</taxon>
        <taxon>Echria</taxon>
    </lineage>
</organism>
<feature type="compositionally biased region" description="Low complexity" evidence="1">
    <location>
        <begin position="187"/>
        <end position="214"/>
    </location>
</feature>
<reference evidence="2" key="1">
    <citation type="submission" date="2023-06" db="EMBL/GenBank/DDBJ databases">
        <title>Genome-scale phylogeny and comparative genomics of the fungal order Sordariales.</title>
        <authorList>
            <consortium name="Lawrence Berkeley National Laboratory"/>
            <person name="Hensen N."/>
            <person name="Bonometti L."/>
            <person name="Westerberg I."/>
            <person name="Brannstrom I.O."/>
            <person name="Guillou S."/>
            <person name="Cros-Aarteil S."/>
            <person name="Calhoun S."/>
            <person name="Haridas S."/>
            <person name="Kuo A."/>
            <person name="Mondo S."/>
            <person name="Pangilinan J."/>
            <person name="Riley R."/>
            <person name="Labutti K."/>
            <person name="Andreopoulos B."/>
            <person name="Lipzen A."/>
            <person name="Chen C."/>
            <person name="Yanf M."/>
            <person name="Daum C."/>
            <person name="Ng V."/>
            <person name="Clum A."/>
            <person name="Steindorff A."/>
            <person name="Ohm R."/>
            <person name="Martin F."/>
            <person name="Silar P."/>
            <person name="Natvig D."/>
            <person name="Lalanne C."/>
            <person name="Gautier V."/>
            <person name="Ament-Velasquez S.L."/>
            <person name="Kruys A."/>
            <person name="Hutchinson M.I."/>
            <person name="Powell A.J."/>
            <person name="Barry K."/>
            <person name="Miller A.N."/>
            <person name="Grigoriev I.V."/>
            <person name="Debuchy R."/>
            <person name="Gladieux P."/>
            <person name="Thoren M.H."/>
            <person name="Johannesson H."/>
        </authorList>
    </citation>
    <scope>NUCLEOTIDE SEQUENCE</scope>
    <source>
        <strain evidence="2">PSN4</strain>
    </source>
</reference>
<feature type="non-terminal residue" evidence="2">
    <location>
        <position position="230"/>
    </location>
</feature>
<keyword evidence="3" id="KW-1185">Reference proteome</keyword>
<gene>
    <name evidence="2" type="ORF">QBC47DRAFT_278120</name>
</gene>
<feature type="non-terminal residue" evidence="2">
    <location>
        <position position="1"/>
    </location>
</feature>
<proteinExistence type="predicted"/>
<evidence type="ECO:0000256" key="1">
    <source>
        <dbReference type="SAM" id="MobiDB-lite"/>
    </source>
</evidence>
<evidence type="ECO:0000313" key="3">
    <source>
        <dbReference type="Proteomes" id="UP001239445"/>
    </source>
</evidence>
<protein>
    <submittedName>
        <fullName evidence="2">Uncharacterized protein</fullName>
    </submittedName>
</protein>
<evidence type="ECO:0000313" key="2">
    <source>
        <dbReference type="EMBL" id="KAK1750610.1"/>
    </source>
</evidence>
<feature type="region of interest" description="Disordered" evidence="1">
    <location>
        <begin position="168"/>
        <end position="216"/>
    </location>
</feature>
<dbReference type="EMBL" id="MU839846">
    <property type="protein sequence ID" value="KAK1750610.1"/>
    <property type="molecule type" value="Genomic_DNA"/>
</dbReference>
<comment type="caution">
    <text evidence="2">The sequence shown here is derived from an EMBL/GenBank/DDBJ whole genome shotgun (WGS) entry which is preliminary data.</text>
</comment>
<dbReference type="AlphaFoldDB" id="A0AAJ0B3N1"/>